<dbReference type="InterPro" id="IPR012332">
    <property type="entry name" value="Autotransporter_pectin_lyase_C"/>
</dbReference>
<dbReference type="EMBL" id="MHWW01000010">
    <property type="protein sequence ID" value="OHB15194.1"/>
    <property type="molecule type" value="Genomic_DNA"/>
</dbReference>
<evidence type="ECO:0000313" key="2">
    <source>
        <dbReference type="EMBL" id="OHB15194.1"/>
    </source>
</evidence>
<sequence>MLTFFRKQKNNKILYLQKGQIMIIAVLFFICISAIIIFGLANPIVRHIAMATSIASSKESFYIAEAGIEDAVYRLKFGLPISSSQTLNIGDDSVVVTVTDELSSKVVSAVGDTDSYFRKIETRLTAGIGASFHYGLQTGTGGITMDNNSIVYGNVYANGDISGNNGARITGSAYAANTAGLNANQVNDNPLLPTSTIQFGHNSTQEDLAQSFSVSEALPINKIVVYIKKVSTPGNLTARITTDNSGKPSTNTLAQGTLAASLVTSNFGWVEVPLSSNPELVVGQTYWLVLDGGNNSSKYYIVGANTDYSSGIGKIGKYSSTWNNTSPTGLDAYFKIFLGGLVATINNVVVGSGSEGDARAHTVSNSSVYGNLYCQTGSGNNKICNTSLPDPSPEAFPISDGNIEEWKSAAEDGEIINEDVNLSGSSSSMGPTKINGNLTISNNYILNITGTIWVTGYINISNGAVIRLSTSYGSNSGVIISDGVINISNNSTFSGSGQSGSYVMVLTTSNSSGAINVSNNAGTVILNAQKGTISFANNAGAKSATAKLINLSNGATITYESGLVNINFSSGPSGGYDILNWKEIE</sequence>
<gene>
    <name evidence="2" type="ORF">A2431_03220</name>
</gene>
<reference evidence="2 3" key="1">
    <citation type="journal article" date="2016" name="Nat. Commun.">
        <title>Thousands of microbial genomes shed light on interconnected biogeochemical processes in an aquifer system.</title>
        <authorList>
            <person name="Anantharaman K."/>
            <person name="Brown C.T."/>
            <person name="Hug L.A."/>
            <person name="Sharon I."/>
            <person name="Castelle C.J."/>
            <person name="Probst A.J."/>
            <person name="Thomas B.C."/>
            <person name="Singh A."/>
            <person name="Wilkins M.J."/>
            <person name="Karaoz U."/>
            <person name="Brodie E.L."/>
            <person name="Williams K.H."/>
            <person name="Hubbard S.S."/>
            <person name="Banfield J.F."/>
        </authorList>
    </citation>
    <scope>NUCLEOTIDE SEQUENCE [LARGE SCALE GENOMIC DNA]</scope>
</reference>
<dbReference type="Proteomes" id="UP000177697">
    <property type="component" value="Unassembled WGS sequence"/>
</dbReference>
<evidence type="ECO:0000313" key="3">
    <source>
        <dbReference type="Proteomes" id="UP000177697"/>
    </source>
</evidence>
<dbReference type="Gene3D" id="2.160.20.20">
    <property type="match status" value="1"/>
</dbReference>
<name>A0A1G2V0P8_9BACT</name>
<keyword evidence="1" id="KW-1133">Transmembrane helix</keyword>
<accession>A0A1G2V0P8</accession>
<evidence type="ECO:0000256" key="1">
    <source>
        <dbReference type="SAM" id="Phobius"/>
    </source>
</evidence>
<dbReference type="AlphaFoldDB" id="A0A1G2V0P8"/>
<evidence type="ECO:0008006" key="4">
    <source>
        <dbReference type="Google" id="ProtNLM"/>
    </source>
</evidence>
<protein>
    <recommendedName>
        <fullName evidence="4">Type 4 fimbrial biogenesis protein PilX N-terminal domain-containing protein</fullName>
    </recommendedName>
</protein>
<comment type="caution">
    <text evidence="2">The sequence shown here is derived from an EMBL/GenBank/DDBJ whole genome shotgun (WGS) entry which is preliminary data.</text>
</comment>
<organism evidence="2 3">
    <name type="scientific">Candidatus Zambryskibacteria bacterium RIFOXYC1_FULL_39_10</name>
    <dbReference type="NCBI Taxonomy" id="1802779"/>
    <lineage>
        <taxon>Bacteria</taxon>
        <taxon>Candidatus Zambryskiibacteriota</taxon>
    </lineage>
</organism>
<proteinExistence type="predicted"/>
<keyword evidence="1" id="KW-0812">Transmembrane</keyword>
<keyword evidence="1" id="KW-0472">Membrane</keyword>
<feature type="transmembrane region" description="Helical" evidence="1">
    <location>
        <begin position="21"/>
        <end position="41"/>
    </location>
</feature>